<dbReference type="Proteomes" id="UP001221686">
    <property type="component" value="Unassembled WGS sequence"/>
</dbReference>
<dbReference type="PANTHER" id="PTHR46825:SF9">
    <property type="entry name" value="BETA-LACTAMASE-RELATED DOMAIN-CONTAINING PROTEIN"/>
    <property type="match status" value="1"/>
</dbReference>
<keyword evidence="4" id="KW-1185">Reference proteome</keyword>
<keyword evidence="1" id="KW-0472">Membrane</keyword>
<dbReference type="EMBL" id="JAQNDL010000003">
    <property type="protein sequence ID" value="MDC0722300.1"/>
    <property type="molecule type" value="Genomic_DNA"/>
</dbReference>
<evidence type="ECO:0000313" key="3">
    <source>
        <dbReference type="EMBL" id="MDC0722300.1"/>
    </source>
</evidence>
<feature type="domain" description="Beta-lactamase-related" evidence="2">
    <location>
        <begin position="73"/>
        <end position="395"/>
    </location>
</feature>
<evidence type="ECO:0000256" key="1">
    <source>
        <dbReference type="SAM" id="Phobius"/>
    </source>
</evidence>
<name>A0ABT5EA49_9BACT</name>
<dbReference type="PANTHER" id="PTHR46825">
    <property type="entry name" value="D-ALANYL-D-ALANINE-CARBOXYPEPTIDASE/ENDOPEPTIDASE AMPH"/>
    <property type="match status" value="1"/>
</dbReference>
<gene>
    <name evidence="3" type="ORF">POL25_35755</name>
</gene>
<dbReference type="Pfam" id="PF00144">
    <property type="entry name" value="Beta-lactamase"/>
    <property type="match status" value="1"/>
</dbReference>
<dbReference type="InterPro" id="IPR001466">
    <property type="entry name" value="Beta-lactam-related"/>
</dbReference>
<keyword evidence="1" id="KW-1133">Transmembrane helix</keyword>
<feature type="transmembrane region" description="Helical" evidence="1">
    <location>
        <begin position="522"/>
        <end position="545"/>
    </location>
</feature>
<accession>A0ABT5EA49</accession>
<dbReference type="SUPFAM" id="SSF56601">
    <property type="entry name" value="beta-lactamase/transpeptidase-like"/>
    <property type="match status" value="1"/>
</dbReference>
<keyword evidence="3" id="KW-0378">Hydrolase</keyword>
<evidence type="ECO:0000313" key="4">
    <source>
        <dbReference type="Proteomes" id="UP001221686"/>
    </source>
</evidence>
<dbReference type="Gene3D" id="3.40.710.10">
    <property type="entry name" value="DD-peptidase/beta-lactamase superfamily"/>
    <property type="match status" value="1"/>
</dbReference>
<feature type="transmembrane region" description="Helical" evidence="1">
    <location>
        <begin position="565"/>
        <end position="584"/>
    </location>
</feature>
<comment type="caution">
    <text evidence="3">The sequence shown here is derived from an EMBL/GenBank/DDBJ whole genome shotgun (WGS) entry which is preliminary data.</text>
</comment>
<dbReference type="RefSeq" id="WP_272090834.1">
    <property type="nucleotide sequence ID" value="NZ_JAQNDL010000003.1"/>
</dbReference>
<reference evidence="3 4" key="1">
    <citation type="submission" date="2022-11" db="EMBL/GenBank/DDBJ databases">
        <title>Minimal conservation of predation-associated metabolite biosynthetic gene clusters underscores biosynthetic potential of Myxococcota including descriptions for ten novel species: Archangium lansinium sp. nov., Myxococcus landrumus sp. nov., Nannocystis bai.</title>
        <authorList>
            <person name="Ahearne A."/>
            <person name="Stevens C."/>
            <person name="Dowd S."/>
        </authorList>
    </citation>
    <scope>NUCLEOTIDE SEQUENCE [LARGE SCALE GENOMIC DNA]</scope>
    <source>
        <strain evidence="3 4">BB15-2</strain>
    </source>
</reference>
<keyword evidence="1" id="KW-0812">Transmembrane</keyword>
<dbReference type="InterPro" id="IPR012338">
    <property type="entry name" value="Beta-lactam/transpept-like"/>
</dbReference>
<proteinExistence type="predicted"/>
<organism evidence="3 4">
    <name type="scientific">Nannocystis bainbridge</name>
    <dbReference type="NCBI Taxonomy" id="2995303"/>
    <lineage>
        <taxon>Bacteria</taxon>
        <taxon>Pseudomonadati</taxon>
        <taxon>Myxococcota</taxon>
        <taxon>Polyangia</taxon>
        <taxon>Nannocystales</taxon>
        <taxon>Nannocystaceae</taxon>
        <taxon>Nannocystis</taxon>
    </lineage>
</organism>
<feature type="transmembrane region" description="Helical" evidence="1">
    <location>
        <begin position="637"/>
        <end position="661"/>
    </location>
</feature>
<evidence type="ECO:0000259" key="2">
    <source>
        <dbReference type="Pfam" id="PF00144"/>
    </source>
</evidence>
<protein>
    <submittedName>
        <fullName evidence="3">Serine hydrolase</fullName>
    </submittedName>
</protein>
<sequence>MNPPSVLTADLRGRQVRRRALAVLLFILLGLGLALGDTVEPAGHVLDESALMHATTASPPLEVAAPPTLEQLQARIAAVLKREGVPGVGLALVDRDGVQWAGGVGLADRDLGVPVGPDTQFRVASITKSFVALGVMRLVEQDRLDLDQPLRERMPDIALTNDWDASSPITLAHALEHTAGFDEMRFNEYWSPDDGPAPRDALAINPHSRVARWRPGSRASYSNPGYTLAGHAIELATGESYESFLEREVLRPLGMPTARFRRTREYADRLATGYHGIERAATFQPIYHAPAGALLASPRELGQLVHFWLRRGDLGGPAIVGPESLARIERTGTLAYLGTDTNYGLGNYGDVLHASRGRGHDGGLPGFLSSYRYFPELGVGYVMLLNSTHSLPAYLEIRALLFAYLTGGRAVPPPPPPLAPDPKAIAALTGYYGYANPRVQLFGFLERAMIGISVRPDPAGVDLEMLTGGRVQMVPTGDGGFRHWREGGTSIRLTRGDDDRKILFGGLAYFEEGSYAWARARLLALAAANFLTQLAPLWALGWALWAAFRRLRGRAIASGEFALHAWPAAAGLTWVALPLLFMHMARAEAYTTANPLSVGLCLGTLVFAACSAAAVAEVVRAGVARTVPLSVRLVPSAAALASFGMTLYLMFHGIIGVRLWAW</sequence>
<dbReference type="InterPro" id="IPR050491">
    <property type="entry name" value="AmpC-like"/>
</dbReference>
<feature type="transmembrane region" description="Helical" evidence="1">
    <location>
        <begin position="596"/>
        <end position="616"/>
    </location>
</feature>
<dbReference type="GO" id="GO:0016787">
    <property type="term" value="F:hydrolase activity"/>
    <property type="evidence" value="ECO:0007669"/>
    <property type="project" value="UniProtKB-KW"/>
</dbReference>